<dbReference type="AlphaFoldDB" id="A0A1S0ZU08"/>
<accession>A0A1S0ZU08</accession>
<dbReference type="RefSeq" id="WP_023246898.1">
    <property type="nucleotide sequence ID" value="NZ_CP030180.1"/>
</dbReference>
<reference evidence="1 6" key="1">
    <citation type="submission" date="2018-06" db="EMBL/GenBank/DDBJ databases">
        <title>Completed Genome Sequences of 32 Strains from Various Serotypes of Salmonella enterica.</title>
        <authorList>
            <person name="Nash J.H.E."/>
            <person name="Robertson J."/>
            <person name="Bessonov K."/>
        </authorList>
    </citation>
    <scope>NUCLEOTIDE SEQUENCE [LARGE SCALE GENOMIC DNA]</scope>
    <source>
        <strain evidence="1 6">SA20021456</strain>
    </source>
</reference>
<evidence type="ECO:0000313" key="7">
    <source>
        <dbReference type="Proteomes" id="UP000320106"/>
    </source>
</evidence>
<dbReference type="EMBL" id="CP030219">
    <property type="protein sequence ID" value="AXD71492.1"/>
    <property type="molecule type" value="Genomic_DNA"/>
</dbReference>
<reference evidence="2" key="2">
    <citation type="submission" date="2018-11" db="EMBL/GenBank/DDBJ databases">
        <authorList>
            <consortium name="PulseNet: The National Subtyping Network for Foodborne Disease Surveillance"/>
            <person name="Tarr C.L."/>
            <person name="Trees E."/>
            <person name="Katz L.S."/>
            <person name="Carleton-Romer H.A."/>
            <person name="Stroika S."/>
            <person name="Kucerova Z."/>
            <person name="Roache K.F."/>
            <person name="Sabol A.L."/>
            <person name="Besser J."/>
            <person name="Gerner-Smidt P."/>
        </authorList>
    </citation>
    <scope>NUCLEOTIDE SEQUENCE [LARGE SCALE GENOMIC DNA]</scope>
    <source>
        <strain evidence="3">PNUSAS038541</strain>
        <strain evidence="4">PNUSAS052121</strain>
        <strain evidence="2">PNUSAS058450</strain>
    </source>
</reference>
<dbReference type="Gene3D" id="3.40.50.1820">
    <property type="entry name" value="alpha/beta hydrolase"/>
    <property type="match status" value="1"/>
</dbReference>
<dbReference type="EMBL" id="VFRH01000043">
    <property type="protein sequence ID" value="TPQ04278.1"/>
    <property type="molecule type" value="Genomic_DNA"/>
</dbReference>
<dbReference type="EMBL" id="RVIJ01000017">
    <property type="protein sequence ID" value="MLW01884.1"/>
    <property type="molecule type" value="Genomic_DNA"/>
</dbReference>
<dbReference type="Proteomes" id="UP000885336">
    <property type="component" value="Unassembled WGS sequence"/>
</dbReference>
<dbReference type="EMBL" id="RWAH01000052">
    <property type="protein sequence ID" value="MMS79868.1"/>
    <property type="molecule type" value="Genomic_DNA"/>
</dbReference>
<evidence type="ECO:0000313" key="2">
    <source>
        <dbReference type="EMBL" id="MGD31309.1"/>
    </source>
</evidence>
<dbReference type="EMBL" id="RNKS01000066">
    <property type="protein sequence ID" value="MGD31309.1"/>
    <property type="molecule type" value="Genomic_DNA"/>
</dbReference>
<name>A0A1S0ZU08_SALER</name>
<evidence type="ECO:0000313" key="5">
    <source>
        <dbReference type="EMBL" id="TPQ04278.1"/>
    </source>
</evidence>
<reference evidence="5 7" key="3">
    <citation type="submission" date="2019-06" db="EMBL/GenBank/DDBJ databases">
        <title>Comparative genome anaysis of Salmonella and Staphylococcus aureus isolated from China.</title>
        <authorList>
            <person name="Li L."/>
        </authorList>
    </citation>
    <scope>NUCLEOTIDE SEQUENCE [LARGE SCALE GENOMIC DNA]</scope>
    <source>
        <strain evidence="5 7">GSJ/2016-Sal.-012</strain>
    </source>
</reference>
<evidence type="ECO:0000313" key="4">
    <source>
        <dbReference type="EMBL" id="MMS79868.1"/>
    </source>
</evidence>
<dbReference type="Proteomes" id="UP000839526">
    <property type="component" value="Unassembled WGS sequence"/>
</dbReference>
<protein>
    <recommendedName>
        <fullName evidence="8">Alpha/beta hydrolase</fullName>
    </recommendedName>
</protein>
<evidence type="ECO:0000313" key="1">
    <source>
        <dbReference type="EMBL" id="AXD71492.1"/>
    </source>
</evidence>
<dbReference type="Proteomes" id="UP000885392">
    <property type="component" value="Unassembled WGS sequence"/>
</dbReference>
<dbReference type="Proteomes" id="UP000251994">
    <property type="component" value="Chromosome"/>
</dbReference>
<evidence type="ECO:0000313" key="3">
    <source>
        <dbReference type="EMBL" id="MLW01884.1"/>
    </source>
</evidence>
<evidence type="ECO:0008006" key="8">
    <source>
        <dbReference type="Google" id="ProtNLM"/>
    </source>
</evidence>
<dbReference type="Proteomes" id="UP000320106">
    <property type="component" value="Unassembled WGS sequence"/>
</dbReference>
<dbReference type="SUPFAM" id="SSF53474">
    <property type="entry name" value="alpha/beta-Hydrolases"/>
    <property type="match status" value="1"/>
</dbReference>
<evidence type="ECO:0000313" key="6">
    <source>
        <dbReference type="Proteomes" id="UP000251994"/>
    </source>
</evidence>
<gene>
    <name evidence="1" type="ORF">CHC34_11265</name>
    <name evidence="4" type="ORF">D9O31_26095</name>
    <name evidence="3" type="ORF">EAK82_17050</name>
    <name evidence="2" type="ORF">EE393_20665</name>
    <name evidence="5" type="ORF">FJR63_23620</name>
</gene>
<proteinExistence type="predicted"/>
<organism evidence="2">
    <name type="scientific">Salmonella enterica</name>
    <name type="common">Salmonella choleraesuis</name>
    <dbReference type="NCBI Taxonomy" id="28901"/>
    <lineage>
        <taxon>Bacteria</taxon>
        <taxon>Pseudomonadati</taxon>
        <taxon>Pseudomonadota</taxon>
        <taxon>Gammaproteobacteria</taxon>
        <taxon>Enterobacterales</taxon>
        <taxon>Enterobacteriaceae</taxon>
        <taxon>Salmonella</taxon>
    </lineage>
</organism>
<dbReference type="InterPro" id="IPR029058">
    <property type="entry name" value="AB_hydrolase_fold"/>
</dbReference>
<sequence length="238" mass="26048">MKKREAVILAPVMPVWDEGQFCAPLVMLLVAKGYHVTVIDTLTLIQDASPERAVEALCQALNARFQSPYLLVGFAMAGTLVQLLAPHLHGLSGVMSVSAPGFADEQLNRRLGELVSLLEKGEVEHAVDVLHQFVVPEGQAAQEGRFTLPDAAKASAIQRMLTGFALLLNMDARAAIARYNGKYLAIVGDKSQLASWENQTHSTQPTHLYRRIPKAGMRPWNDNPAAMNALLNEWVDTL</sequence>